<dbReference type="CDD" id="cd12215">
    <property type="entry name" value="ChiC_BD"/>
    <property type="match status" value="1"/>
</dbReference>
<dbReference type="SUPFAM" id="SSF81296">
    <property type="entry name" value="E set domains"/>
    <property type="match status" value="1"/>
</dbReference>
<protein>
    <submittedName>
        <fullName evidence="4">GlcNAc-binding protein A</fullName>
    </submittedName>
</protein>
<dbReference type="PANTHER" id="PTHR34823">
    <property type="entry name" value="GLCNAC-BINDING PROTEIN A"/>
    <property type="match status" value="1"/>
</dbReference>
<dbReference type="InterPro" id="IPR036573">
    <property type="entry name" value="CBM_sf_5/12"/>
</dbReference>
<feature type="domain" description="Chitin-binding type-3" evidence="3">
    <location>
        <begin position="466"/>
        <end position="509"/>
    </location>
</feature>
<evidence type="ECO:0000259" key="3">
    <source>
        <dbReference type="SMART" id="SM00495"/>
    </source>
</evidence>
<dbReference type="SUPFAM" id="SSF51055">
    <property type="entry name" value="Carbohydrate binding domain"/>
    <property type="match status" value="1"/>
</dbReference>
<sequence length="509" mass="56462">MNVYHLLQFKLIALIGYSFFLSLAWATTISKVLAHGWTEYPIARQTLCYDQGGMWNGEPSDPACSHAKDISGTYPFVQRNEFAKLIPDYNNRSAVISAVPDGTLCYANDPQKSGIASSSIPWQKTEMPSGQFQLVFNATAPHNPSFWEIYLTKPDADLTRPLEWSDLDLIQSYGNIPVTENGKYLMNVTIPSGRPGDAVLFVRWQRVDSAGEGFYNCSDITITNNNTTPPVDPPEEPPSSGPYLTQGALFIPLDIQLESVQVGQIVEYTVFNSEGQAHGHFELAITDSNVNDWDRLLAADITGYYQANHNGDVVIGRWHEDMSHYMYFQNELHGNYFQSRDSGDYGLLSISDAADPAEPAPDFDVTITPKIPVLLDTTEITHGNSLYLFTNSQDVNPESVSWVQTAGPNVITSTGENQLLIVDTSSIAEALPVELSFKLSMTLSGETKEAIYSFTVVDSQTNPPDNSTWDSTQIYHQGDTVQHAGKTWTAQWWTQGNEPGTTGQWGVWR</sequence>
<proteinExistence type="predicted"/>
<dbReference type="Gene3D" id="2.10.10.20">
    <property type="entry name" value="Carbohydrate-binding module superfamily 5/12"/>
    <property type="match status" value="1"/>
</dbReference>
<evidence type="ECO:0000256" key="2">
    <source>
        <dbReference type="ARBA" id="ARBA00022801"/>
    </source>
</evidence>
<evidence type="ECO:0000313" key="5">
    <source>
        <dbReference type="Proteomes" id="UP000838748"/>
    </source>
</evidence>
<dbReference type="Pfam" id="PF02839">
    <property type="entry name" value="CBM_5_12"/>
    <property type="match status" value="1"/>
</dbReference>
<evidence type="ECO:0000256" key="1">
    <source>
        <dbReference type="ARBA" id="ARBA00022729"/>
    </source>
</evidence>
<dbReference type="InterPro" id="IPR014756">
    <property type="entry name" value="Ig_E-set"/>
</dbReference>
<dbReference type="Proteomes" id="UP000838748">
    <property type="component" value="Unassembled WGS sequence"/>
</dbReference>
<comment type="caution">
    <text evidence="4">The sequence shown here is derived from an EMBL/GenBank/DDBJ whole genome shotgun (WGS) entry which is preliminary data.</text>
</comment>
<reference evidence="4" key="1">
    <citation type="submission" date="2021-11" db="EMBL/GenBank/DDBJ databases">
        <authorList>
            <person name="Rodrigo-Torres L."/>
            <person name="Arahal R. D."/>
            <person name="Lucena T."/>
        </authorList>
    </citation>
    <scope>NUCLEOTIDE SEQUENCE</scope>
    <source>
        <strain evidence="4">CECT 7928</strain>
    </source>
</reference>
<accession>A0ABN8E154</accession>
<keyword evidence="1" id="KW-0732">Signal</keyword>
<keyword evidence="5" id="KW-1185">Reference proteome</keyword>
<dbReference type="RefSeq" id="WP_237359917.1">
    <property type="nucleotide sequence ID" value="NZ_CAKLDM010000001.1"/>
</dbReference>
<dbReference type="CDD" id="cd21177">
    <property type="entry name" value="LPMO_AA10"/>
    <property type="match status" value="1"/>
</dbReference>
<dbReference type="EMBL" id="CAKLDM010000001">
    <property type="protein sequence ID" value="CAH0536566.1"/>
    <property type="molecule type" value="Genomic_DNA"/>
</dbReference>
<dbReference type="InterPro" id="IPR004302">
    <property type="entry name" value="Cellulose/chitin-bd_N"/>
</dbReference>
<dbReference type="InterPro" id="IPR003610">
    <property type="entry name" value="CBM5/12"/>
</dbReference>
<dbReference type="InterPro" id="IPR051024">
    <property type="entry name" value="GlcNAc_Chitin_IntDeg"/>
</dbReference>
<dbReference type="Pfam" id="PF03067">
    <property type="entry name" value="LPMO_10"/>
    <property type="match status" value="1"/>
</dbReference>
<evidence type="ECO:0000313" key="4">
    <source>
        <dbReference type="EMBL" id="CAH0536566.1"/>
    </source>
</evidence>
<dbReference type="PANTHER" id="PTHR34823:SF1">
    <property type="entry name" value="CHITIN-BINDING TYPE-4 DOMAIN-CONTAINING PROTEIN"/>
    <property type="match status" value="1"/>
</dbReference>
<keyword evidence="2" id="KW-0378">Hydrolase</keyword>
<name>A0ABN8E154_9VIBR</name>
<organism evidence="4 5">
    <name type="scientific">Vibrio marisflavi CECT 7928</name>
    <dbReference type="NCBI Taxonomy" id="634439"/>
    <lineage>
        <taxon>Bacteria</taxon>
        <taxon>Pseudomonadati</taxon>
        <taxon>Pseudomonadota</taxon>
        <taxon>Gammaproteobacteria</taxon>
        <taxon>Vibrionales</taxon>
        <taxon>Vibrionaceae</taxon>
        <taxon>Vibrio</taxon>
    </lineage>
</organism>
<dbReference type="SMART" id="SM00495">
    <property type="entry name" value="ChtBD3"/>
    <property type="match status" value="1"/>
</dbReference>
<dbReference type="Gene3D" id="2.70.50.50">
    <property type="entry name" value="chitin-binding protein cbp21"/>
    <property type="match status" value="1"/>
</dbReference>
<gene>
    <name evidence="4" type="primary">gbpA</name>
    <name evidence="4" type="ORF">VMF7928_00519</name>
</gene>